<dbReference type="Gene3D" id="1.20.141.10">
    <property type="entry name" value="Chitosanase, subunit A, domain 1"/>
    <property type="match status" value="1"/>
</dbReference>
<name>A0ABU5QRL3_9BACT</name>
<feature type="chain" id="PRO_5046630075" evidence="1">
    <location>
        <begin position="23"/>
        <end position="214"/>
    </location>
</feature>
<evidence type="ECO:0000256" key="1">
    <source>
        <dbReference type="SAM" id="SignalP"/>
    </source>
</evidence>
<keyword evidence="4" id="KW-0378">Hydrolase</keyword>
<sequence length="214" mass="25010">MNFKKTFTLCGLLVMMNTTIWAARFDLFFPHLMKAEGLYFVIIQYDKGGATKFGITLYTYLMWCNQTKVVWIGCDKDKNGVLNANDLRVTTLNDVRPIYQKQYWDTYHLSEVDNQAIAEITSDLIVNCGPGVKNKHIKAIQTYLKLKPDGVMGTKTIEKINKTNANRLYHFIYQYREKHYLKIGVGKQKKFLKGWLNRISTLKQIHKHENYINL</sequence>
<accession>A0ABU5QRL3</accession>
<feature type="domain" description="Peptidoglycan binding" evidence="3">
    <location>
        <begin position="141"/>
        <end position="198"/>
    </location>
</feature>
<reference evidence="4 5" key="1">
    <citation type="submission" date="2023-12" db="EMBL/GenBank/DDBJ databases">
        <title>Novel species of the genus Arcicella isolated from rivers.</title>
        <authorList>
            <person name="Lu H."/>
        </authorList>
    </citation>
    <scope>NUCLEOTIDE SEQUENCE [LARGE SCALE GENOMIC DNA]</scope>
    <source>
        <strain evidence="4 5">LMG 21963</strain>
    </source>
</reference>
<dbReference type="InterPro" id="IPR023346">
    <property type="entry name" value="Lysozyme-like_dom_sf"/>
</dbReference>
<dbReference type="RefSeq" id="WP_323251114.1">
    <property type="nucleotide sequence ID" value="NZ_JAYFUL010000031.1"/>
</dbReference>
<feature type="signal peptide" evidence="1">
    <location>
        <begin position="1"/>
        <end position="22"/>
    </location>
</feature>
<dbReference type="InterPro" id="IPR018537">
    <property type="entry name" value="Peptidoglycan-bd_3"/>
</dbReference>
<comment type="caution">
    <text evidence="4">The sequence shown here is derived from an EMBL/GenBank/DDBJ whole genome shotgun (WGS) entry which is preliminary data.</text>
</comment>
<protein>
    <submittedName>
        <fullName evidence="4">Glycosyl hydrolase 108 family protein</fullName>
    </submittedName>
</protein>
<dbReference type="InterPro" id="IPR018247">
    <property type="entry name" value="EF_Hand_1_Ca_BS"/>
</dbReference>
<dbReference type="Proteomes" id="UP001304671">
    <property type="component" value="Unassembled WGS sequence"/>
</dbReference>
<keyword evidence="5" id="KW-1185">Reference proteome</keyword>
<evidence type="ECO:0000259" key="3">
    <source>
        <dbReference type="Pfam" id="PF09374"/>
    </source>
</evidence>
<dbReference type="GO" id="GO:0016787">
    <property type="term" value="F:hydrolase activity"/>
    <property type="evidence" value="ECO:0007669"/>
    <property type="project" value="UniProtKB-KW"/>
</dbReference>
<gene>
    <name evidence="4" type="ORF">VB264_16840</name>
</gene>
<evidence type="ECO:0000313" key="4">
    <source>
        <dbReference type="EMBL" id="MEA5259469.1"/>
    </source>
</evidence>
<organism evidence="4 5">
    <name type="scientific">Arcicella aquatica</name>
    <dbReference type="NCBI Taxonomy" id="217141"/>
    <lineage>
        <taxon>Bacteria</taxon>
        <taxon>Pseudomonadati</taxon>
        <taxon>Bacteroidota</taxon>
        <taxon>Cytophagia</taxon>
        <taxon>Cytophagales</taxon>
        <taxon>Flectobacillaceae</taxon>
        <taxon>Arcicella</taxon>
    </lineage>
</organism>
<dbReference type="InterPro" id="IPR008565">
    <property type="entry name" value="TtsA-like_GH18_dom"/>
</dbReference>
<evidence type="ECO:0000313" key="5">
    <source>
        <dbReference type="Proteomes" id="UP001304671"/>
    </source>
</evidence>
<dbReference type="SUPFAM" id="SSF53955">
    <property type="entry name" value="Lysozyme-like"/>
    <property type="match status" value="1"/>
</dbReference>
<feature type="domain" description="TtsA-like Glycoside hydrolase family 108" evidence="2">
    <location>
        <begin position="31"/>
        <end position="129"/>
    </location>
</feature>
<dbReference type="Pfam" id="PF09374">
    <property type="entry name" value="PG_binding_3"/>
    <property type="match status" value="1"/>
</dbReference>
<keyword evidence="1" id="KW-0732">Signal</keyword>
<proteinExistence type="predicted"/>
<dbReference type="PROSITE" id="PS00018">
    <property type="entry name" value="EF_HAND_1"/>
    <property type="match status" value="1"/>
</dbReference>
<dbReference type="EMBL" id="JAYFUL010000031">
    <property type="protein sequence ID" value="MEA5259469.1"/>
    <property type="molecule type" value="Genomic_DNA"/>
</dbReference>
<evidence type="ECO:0000259" key="2">
    <source>
        <dbReference type="Pfam" id="PF05838"/>
    </source>
</evidence>
<dbReference type="Pfam" id="PF05838">
    <property type="entry name" value="Glyco_hydro_108"/>
    <property type="match status" value="1"/>
</dbReference>